<comment type="caution">
    <text evidence="1">The sequence shown here is derived from an EMBL/GenBank/DDBJ whole genome shotgun (WGS) entry which is preliminary data.</text>
</comment>
<reference evidence="1 2" key="2">
    <citation type="submission" date="2017-12" db="EMBL/GenBank/DDBJ databases">
        <title>Genome sequence of Rhizobium sullae HCNT1 isolated from Sulla coronaria nodules and featuring peculiar denitrification phenotypes.</title>
        <authorList>
            <person name="De Diego-Diaz B."/>
            <person name="Treu L."/>
            <person name="Campanaro S."/>
            <person name="Da Silva Duarte V."/>
            <person name="Basaglia M."/>
            <person name="Favaro L."/>
            <person name="Casella S."/>
            <person name="Squartini A."/>
        </authorList>
    </citation>
    <scope>NUCLEOTIDE SEQUENCE [LARGE SCALE GENOMIC DNA]</scope>
    <source>
        <strain evidence="1 2">HCNT1</strain>
    </source>
</reference>
<dbReference type="AlphaFoldDB" id="A0A2N0D439"/>
<evidence type="ECO:0000313" key="2">
    <source>
        <dbReference type="Proteomes" id="UP000232164"/>
    </source>
</evidence>
<gene>
    <name evidence="1" type="ORF">CWR43_24510</name>
</gene>
<protein>
    <submittedName>
        <fullName evidence="1">Uncharacterized protein</fullName>
    </submittedName>
</protein>
<organism evidence="1 2">
    <name type="scientific">Rhizobium sullae</name>
    <name type="common">Rhizobium hedysari</name>
    <dbReference type="NCBI Taxonomy" id="50338"/>
    <lineage>
        <taxon>Bacteria</taxon>
        <taxon>Pseudomonadati</taxon>
        <taxon>Pseudomonadota</taxon>
        <taxon>Alphaproteobacteria</taxon>
        <taxon>Hyphomicrobiales</taxon>
        <taxon>Rhizobiaceae</taxon>
        <taxon>Rhizobium/Agrobacterium group</taxon>
        <taxon>Rhizobium</taxon>
    </lineage>
</organism>
<name>A0A2N0D439_RHISU</name>
<dbReference type="Proteomes" id="UP000232164">
    <property type="component" value="Unassembled WGS sequence"/>
</dbReference>
<sequence length="81" mass="8657">MISELGMKPETVHRYLSDIRAVINYAIEPIQQAGSEDGAACQRCAQPVLPGVAEQERVRVLTHASDASSGYGVCWKGLGAV</sequence>
<reference evidence="1 2" key="1">
    <citation type="submission" date="2017-11" db="EMBL/GenBank/DDBJ databases">
        <authorList>
            <person name="Han C.G."/>
        </authorList>
    </citation>
    <scope>NUCLEOTIDE SEQUENCE [LARGE SCALE GENOMIC DNA]</scope>
    <source>
        <strain evidence="1 2">HCNT1</strain>
    </source>
</reference>
<evidence type="ECO:0000313" key="1">
    <source>
        <dbReference type="EMBL" id="PKA40828.1"/>
    </source>
</evidence>
<accession>A0A2N0D439</accession>
<dbReference type="EMBL" id="PIQN01000020">
    <property type="protein sequence ID" value="PKA40828.1"/>
    <property type="molecule type" value="Genomic_DNA"/>
</dbReference>
<proteinExistence type="predicted"/>